<proteinExistence type="predicted"/>
<dbReference type="Pfam" id="PF06985">
    <property type="entry name" value="HET"/>
    <property type="match status" value="1"/>
</dbReference>
<dbReference type="GeneID" id="93574307"/>
<accession>A0A1L9UFH8</accession>
<dbReference type="PANTHER" id="PTHR33112">
    <property type="entry name" value="DOMAIN PROTEIN, PUTATIVE-RELATED"/>
    <property type="match status" value="1"/>
</dbReference>
<protein>
    <recommendedName>
        <fullName evidence="1">Heterokaryon incompatibility domain-containing protein</fullName>
    </recommendedName>
</protein>
<dbReference type="VEuPathDB" id="FungiDB:ASPBRDRAFT_208155"/>
<evidence type="ECO:0000259" key="1">
    <source>
        <dbReference type="Pfam" id="PF06985"/>
    </source>
</evidence>
<dbReference type="AlphaFoldDB" id="A0A1L9UFH8"/>
<dbReference type="EMBL" id="KV878686">
    <property type="protein sequence ID" value="OJJ70408.1"/>
    <property type="molecule type" value="Genomic_DNA"/>
</dbReference>
<sequence>MLSLKKRKGYAGRCPTCDVPEGGFMECDIKHLRRSATKCEICHIMLTATSWARERMINPSKIQVVPTNEASILLSGLSWVKNQTYRHTEDRLMLRIRDRGDSDRKNQAPRSIWLDTADSSATFWCNIYTPSGIQDVVIGLVIGLLLILSGVGSPWPEFGTASDLGETLNVDDAVTWIRHWMARCKKQHARCINVDSVLPTRVVDVGLSDSDNISLYEASPGESAPYVALSYCWGGQGNLKTTGENRHAHNESIPWHSIPATVQDAIRLARHLEIRYIWIDALCIVQDNPNDWDAEARKMAEYYRGAYLVICATRSASTTHGIFGPRRPLEDGPTDFATRKTEIATENNGQVTFHSRDVPGHHRLGSPTVPHSDSNPLLFRAWAFQEQLLATQAVYFTAEEIAWECREAVWCECGNRWAAPDLSDFDQVLRRGSYPKPDQFWRKLVMQYSQRSLTFVIDKLAAFEGIARQFQNLDLGHYYYGIWEASLLTDLGWSAYLTEHTTCSLNNENGDVIIGPSWSWLATNYQVAFGFDWHTADPDVNIQHLAKIQHLPKVSPTLDLRKAIIYPPPSWDIWSLTLDAKVIEAHVRIMDRNRKDESYSIFIPSNDNVQPSLKGRFRPDVDPDDPAARRSSALARWKWVNEQDTVKCVLLRTAEPFYWKAIVVKQTLGNPNLHIRVGLAHNLDDGPETLIWHTTANSTITLI</sequence>
<keyword evidence="3" id="KW-1185">Reference proteome</keyword>
<evidence type="ECO:0000313" key="2">
    <source>
        <dbReference type="EMBL" id="OJJ70408.1"/>
    </source>
</evidence>
<name>A0A1L9UFH8_ASPBC</name>
<dbReference type="InterPro" id="IPR010730">
    <property type="entry name" value="HET"/>
</dbReference>
<organism evidence="2 3">
    <name type="scientific">Aspergillus brasiliensis (strain CBS 101740 / IMI 381727 / IBT 21946)</name>
    <dbReference type="NCBI Taxonomy" id="767769"/>
    <lineage>
        <taxon>Eukaryota</taxon>
        <taxon>Fungi</taxon>
        <taxon>Dikarya</taxon>
        <taxon>Ascomycota</taxon>
        <taxon>Pezizomycotina</taxon>
        <taxon>Eurotiomycetes</taxon>
        <taxon>Eurotiomycetidae</taxon>
        <taxon>Eurotiales</taxon>
        <taxon>Aspergillaceae</taxon>
        <taxon>Aspergillus</taxon>
        <taxon>Aspergillus subgen. Circumdati</taxon>
    </lineage>
</organism>
<dbReference type="Proteomes" id="UP000184499">
    <property type="component" value="Unassembled WGS sequence"/>
</dbReference>
<feature type="domain" description="Heterokaryon incompatibility" evidence="1">
    <location>
        <begin position="226"/>
        <end position="386"/>
    </location>
</feature>
<dbReference type="RefSeq" id="XP_067477656.1">
    <property type="nucleotide sequence ID" value="XM_067621819.1"/>
</dbReference>
<gene>
    <name evidence="2" type="ORF">ASPBRDRAFT_208155</name>
</gene>
<dbReference type="OMA" id="CEICHIM"/>
<dbReference type="OrthoDB" id="5125733at2759"/>
<dbReference type="PANTHER" id="PTHR33112:SF9">
    <property type="entry name" value="HETEROKARYON INCOMPATIBILITY DOMAIN-CONTAINING PROTEIN"/>
    <property type="match status" value="1"/>
</dbReference>
<dbReference type="STRING" id="767769.A0A1L9UFH8"/>
<reference evidence="3" key="1">
    <citation type="journal article" date="2017" name="Genome Biol.">
        <title>Comparative genomics reveals high biological diversity and specific adaptations in the industrially and medically important fungal genus Aspergillus.</title>
        <authorList>
            <person name="de Vries R.P."/>
            <person name="Riley R."/>
            <person name="Wiebenga A."/>
            <person name="Aguilar-Osorio G."/>
            <person name="Amillis S."/>
            <person name="Uchima C.A."/>
            <person name="Anderluh G."/>
            <person name="Asadollahi M."/>
            <person name="Askin M."/>
            <person name="Barry K."/>
            <person name="Battaglia E."/>
            <person name="Bayram O."/>
            <person name="Benocci T."/>
            <person name="Braus-Stromeyer S.A."/>
            <person name="Caldana C."/>
            <person name="Canovas D."/>
            <person name="Cerqueira G.C."/>
            <person name="Chen F."/>
            <person name="Chen W."/>
            <person name="Choi C."/>
            <person name="Clum A."/>
            <person name="Dos Santos R.A."/>
            <person name="Damasio A.R."/>
            <person name="Diallinas G."/>
            <person name="Emri T."/>
            <person name="Fekete E."/>
            <person name="Flipphi M."/>
            <person name="Freyberg S."/>
            <person name="Gallo A."/>
            <person name="Gournas C."/>
            <person name="Habgood R."/>
            <person name="Hainaut M."/>
            <person name="Harispe M.L."/>
            <person name="Henrissat B."/>
            <person name="Hilden K.S."/>
            <person name="Hope R."/>
            <person name="Hossain A."/>
            <person name="Karabika E."/>
            <person name="Karaffa L."/>
            <person name="Karanyi Z."/>
            <person name="Krasevec N."/>
            <person name="Kuo A."/>
            <person name="Kusch H."/>
            <person name="LaButti K."/>
            <person name="Lagendijk E.L."/>
            <person name="Lapidus A."/>
            <person name="Levasseur A."/>
            <person name="Lindquist E."/>
            <person name="Lipzen A."/>
            <person name="Logrieco A.F."/>
            <person name="MacCabe A."/>
            <person name="Maekelae M.R."/>
            <person name="Malavazi I."/>
            <person name="Melin P."/>
            <person name="Meyer V."/>
            <person name="Mielnichuk N."/>
            <person name="Miskei M."/>
            <person name="Molnar A.P."/>
            <person name="Mule G."/>
            <person name="Ngan C.Y."/>
            <person name="Orejas M."/>
            <person name="Orosz E."/>
            <person name="Ouedraogo J.P."/>
            <person name="Overkamp K.M."/>
            <person name="Park H.-S."/>
            <person name="Perrone G."/>
            <person name="Piumi F."/>
            <person name="Punt P.J."/>
            <person name="Ram A.F."/>
            <person name="Ramon A."/>
            <person name="Rauscher S."/>
            <person name="Record E."/>
            <person name="Riano-Pachon D.M."/>
            <person name="Robert V."/>
            <person name="Roehrig J."/>
            <person name="Ruller R."/>
            <person name="Salamov A."/>
            <person name="Salih N.S."/>
            <person name="Samson R.A."/>
            <person name="Sandor E."/>
            <person name="Sanguinetti M."/>
            <person name="Schuetze T."/>
            <person name="Sepcic K."/>
            <person name="Shelest E."/>
            <person name="Sherlock G."/>
            <person name="Sophianopoulou V."/>
            <person name="Squina F.M."/>
            <person name="Sun H."/>
            <person name="Susca A."/>
            <person name="Todd R.B."/>
            <person name="Tsang A."/>
            <person name="Unkles S.E."/>
            <person name="van de Wiele N."/>
            <person name="van Rossen-Uffink D."/>
            <person name="Oliveira J.V."/>
            <person name="Vesth T.C."/>
            <person name="Visser J."/>
            <person name="Yu J.-H."/>
            <person name="Zhou M."/>
            <person name="Andersen M.R."/>
            <person name="Archer D.B."/>
            <person name="Baker S.E."/>
            <person name="Benoit I."/>
            <person name="Brakhage A.A."/>
            <person name="Braus G.H."/>
            <person name="Fischer R."/>
            <person name="Frisvad J.C."/>
            <person name="Goldman G.H."/>
            <person name="Houbraken J."/>
            <person name="Oakley B."/>
            <person name="Pocsi I."/>
            <person name="Scazzocchio C."/>
            <person name="Seiboth B."/>
            <person name="vanKuyk P.A."/>
            <person name="Wortman J."/>
            <person name="Dyer P.S."/>
            <person name="Grigoriev I.V."/>
        </authorList>
    </citation>
    <scope>NUCLEOTIDE SEQUENCE [LARGE SCALE GENOMIC DNA]</scope>
    <source>
        <strain evidence="3">CBS 101740 / IMI 381727 / IBT 21946</strain>
    </source>
</reference>
<evidence type="ECO:0000313" key="3">
    <source>
        <dbReference type="Proteomes" id="UP000184499"/>
    </source>
</evidence>